<evidence type="ECO:0000313" key="3">
    <source>
        <dbReference type="Proteomes" id="UP000053097"/>
    </source>
</evidence>
<accession>A0A026WAR9</accession>
<gene>
    <name evidence="2" type="ORF">X777_08486</name>
</gene>
<feature type="region of interest" description="Disordered" evidence="1">
    <location>
        <begin position="1"/>
        <end position="51"/>
    </location>
</feature>
<feature type="compositionally biased region" description="Basic and acidic residues" evidence="1">
    <location>
        <begin position="36"/>
        <end position="51"/>
    </location>
</feature>
<dbReference type="AlphaFoldDB" id="A0A026WAR9"/>
<reference evidence="2 3" key="1">
    <citation type="journal article" date="2014" name="Curr. Biol.">
        <title>The genome of the clonal raider ant Cerapachys biroi.</title>
        <authorList>
            <person name="Oxley P.R."/>
            <person name="Ji L."/>
            <person name="Fetter-Pruneda I."/>
            <person name="McKenzie S.K."/>
            <person name="Li C."/>
            <person name="Hu H."/>
            <person name="Zhang G."/>
            <person name="Kronauer D.J."/>
        </authorList>
    </citation>
    <scope>NUCLEOTIDE SEQUENCE [LARGE SCALE GENOMIC DNA]</scope>
</reference>
<proteinExistence type="predicted"/>
<dbReference type="EMBL" id="KK107320">
    <property type="protein sequence ID" value="EZA52771.1"/>
    <property type="molecule type" value="Genomic_DNA"/>
</dbReference>
<organism evidence="2 3">
    <name type="scientific">Ooceraea biroi</name>
    <name type="common">Clonal raider ant</name>
    <name type="synonym">Cerapachys biroi</name>
    <dbReference type="NCBI Taxonomy" id="2015173"/>
    <lineage>
        <taxon>Eukaryota</taxon>
        <taxon>Metazoa</taxon>
        <taxon>Ecdysozoa</taxon>
        <taxon>Arthropoda</taxon>
        <taxon>Hexapoda</taxon>
        <taxon>Insecta</taxon>
        <taxon>Pterygota</taxon>
        <taxon>Neoptera</taxon>
        <taxon>Endopterygota</taxon>
        <taxon>Hymenoptera</taxon>
        <taxon>Apocrita</taxon>
        <taxon>Aculeata</taxon>
        <taxon>Formicoidea</taxon>
        <taxon>Formicidae</taxon>
        <taxon>Dorylinae</taxon>
        <taxon>Ooceraea</taxon>
    </lineage>
</organism>
<feature type="compositionally biased region" description="Basic residues" evidence="1">
    <location>
        <begin position="8"/>
        <end position="17"/>
    </location>
</feature>
<dbReference type="Proteomes" id="UP000053097">
    <property type="component" value="Unassembled WGS sequence"/>
</dbReference>
<name>A0A026WAR9_OOCBI</name>
<sequence>MKTDRDGRKGKKGKRKREKEQQTKEQAVLKKRNAWRKSEKIGRSETRSEKVRKGSVALFGSCVAEAPTGRCATCRNVASFGPSRPIPPAGSSTEGKFWVLGTSESLSDHAHPPLFPVGPRVFRRKGPSLPLEDWHRRVLGL</sequence>
<keyword evidence="3" id="KW-1185">Reference proteome</keyword>
<protein>
    <submittedName>
        <fullName evidence="2">Uncharacterized protein</fullName>
    </submittedName>
</protein>
<evidence type="ECO:0000256" key="1">
    <source>
        <dbReference type="SAM" id="MobiDB-lite"/>
    </source>
</evidence>
<evidence type="ECO:0000313" key="2">
    <source>
        <dbReference type="EMBL" id="EZA52771.1"/>
    </source>
</evidence>